<keyword evidence="3" id="KW-1185">Reference proteome</keyword>
<dbReference type="InterPro" id="IPR016181">
    <property type="entry name" value="Acyl_CoA_acyltransferase"/>
</dbReference>
<dbReference type="Pfam" id="PF00583">
    <property type="entry name" value="Acetyltransf_1"/>
    <property type="match status" value="1"/>
</dbReference>
<feature type="domain" description="N-acetyltransferase" evidence="1">
    <location>
        <begin position="16"/>
        <end position="159"/>
    </location>
</feature>
<proteinExistence type="predicted"/>
<dbReference type="CDD" id="cd04301">
    <property type="entry name" value="NAT_SF"/>
    <property type="match status" value="1"/>
</dbReference>
<evidence type="ECO:0000313" key="3">
    <source>
        <dbReference type="Proteomes" id="UP000218427"/>
    </source>
</evidence>
<gene>
    <name evidence="2" type="ORF">AWR36_010375</name>
</gene>
<dbReference type="Gene3D" id="3.40.630.30">
    <property type="match status" value="1"/>
</dbReference>
<comment type="caution">
    <text evidence="2">The sequence shown here is derived from an EMBL/GenBank/DDBJ whole genome shotgun (WGS) entry which is preliminary data.</text>
</comment>
<dbReference type="RefSeq" id="WP_067084483.1">
    <property type="nucleotide sequence ID" value="NZ_LRFG02000003.1"/>
</dbReference>
<sequence length="173" mass="19402">MDNTPRLIEPAPQHLGTLMSWITDRQQCQQWGGPVLRYPFSEESFREDCRWGELAAGSLIDDNGELLAFGQYYRRRERCHLGRLIVAPARRGEGLGEILVRELARRGCAELSASECSLFVLKDNAAAVALYRRLGFTVAEYPEPFDWIDQCHYMIAPASTVCAPDGLAASNHS</sequence>
<organism evidence="2 3">
    <name type="scientific">Microbulbifer flavimaris</name>
    <dbReference type="NCBI Taxonomy" id="1781068"/>
    <lineage>
        <taxon>Bacteria</taxon>
        <taxon>Pseudomonadati</taxon>
        <taxon>Pseudomonadota</taxon>
        <taxon>Gammaproteobacteria</taxon>
        <taxon>Cellvibrionales</taxon>
        <taxon>Microbulbiferaceae</taxon>
        <taxon>Microbulbifer</taxon>
    </lineage>
</organism>
<dbReference type="InterPro" id="IPR000182">
    <property type="entry name" value="GNAT_dom"/>
</dbReference>
<evidence type="ECO:0000313" key="2">
    <source>
        <dbReference type="EMBL" id="PCO05126.1"/>
    </source>
</evidence>
<dbReference type="SUPFAM" id="SSF55729">
    <property type="entry name" value="Acyl-CoA N-acyltransferases (Nat)"/>
    <property type="match status" value="1"/>
</dbReference>
<protein>
    <submittedName>
        <fullName evidence="2">N-acetyltransferase</fullName>
    </submittedName>
</protein>
<dbReference type="EMBL" id="LRFG02000003">
    <property type="protein sequence ID" value="PCO05126.1"/>
    <property type="molecule type" value="Genomic_DNA"/>
</dbReference>
<name>A0ABX4HYH8_9GAMM</name>
<accession>A0ABX4HYH8</accession>
<dbReference type="PROSITE" id="PS51186">
    <property type="entry name" value="GNAT"/>
    <property type="match status" value="1"/>
</dbReference>
<evidence type="ECO:0000259" key="1">
    <source>
        <dbReference type="PROSITE" id="PS51186"/>
    </source>
</evidence>
<reference evidence="2" key="1">
    <citation type="submission" date="2017-08" db="EMBL/GenBank/DDBJ databases">
        <title>Microbulbifer marisrubri sp. nov., a halophilic alphaproteobacterium isolated from marine sediment of the Yellow Sea, China.</title>
        <authorList>
            <person name="Zhang G."/>
            <person name="Xiong Q."/>
        </authorList>
    </citation>
    <scope>NUCLEOTIDE SEQUENCE [LARGE SCALE GENOMIC DNA]</scope>
    <source>
        <strain evidence="2">WRN-8</strain>
    </source>
</reference>
<dbReference type="Proteomes" id="UP000218427">
    <property type="component" value="Unassembled WGS sequence"/>
</dbReference>